<dbReference type="SUPFAM" id="SSF53850">
    <property type="entry name" value="Periplasmic binding protein-like II"/>
    <property type="match status" value="1"/>
</dbReference>
<dbReference type="InterPro" id="IPR036388">
    <property type="entry name" value="WH-like_DNA-bd_sf"/>
</dbReference>
<protein>
    <submittedName>
        <fullName evidence="6">LysR family transcriptional regulator</fullName>
    </submittedName>
</protein>
<gene>
    <name evidence="6" type="ORF">ENE75_09320</name>
</gene>
<keyword evidence="7" id="KW-1185">Reference proteome</keyword>
<evidence type="ECO:0000313" key="7">
    <source>
        <dbReference type="Proteomes" id="UP000288178"/>
    </source>
</evidence>
<evidence type="ECO:0000256" key="2">
    <source>
        <dbReference type="ARBA" id="ARBA00023015"/>
    </source>
</evidence>
<keyword evidence="2" id="KW-0805">Transcription regulation</keyword>
<dbReference type="AlphaFoldDB" id="A0A3S2UR92"/>
<dbReference type="InterPro" id="IPR005119">
    <property type="entry name" value="LysR_subst-bd"/>
</dbReference>
<dbReference type="GO" id="GO:0006351">
    <property type="term" value="P:DNA-templated transcription"/>
    <property type="evidence" value="ECO:0007669"/>
    <property type="project" value="TreeGrafter"/>
</dbReference>
<dbReference type="InterPro" id="IPR036390">
    <property type="entry name" value="WH_DNA-bd_sf"/>
</dbReference>
<dbReference type="Pfam" id="PF00126">
    <property type="entry name" value="HTH_1"/>
    <property type="match status" value="1"/>
</dbReference>
<evidence type="ECO:0000256" key="3">
    <source>
        <dbReference type="ARBA" id="ARBA00023125"/>
    </source>
</evidence>
<dbReference type="PANTHER" id="PTHR30537:SF26">
    <property type="entry name" value="GLYCINE CLEAVAGE SYSTEM TRANSCRIPTIONAL ACTIVATOR"/>
    <property type="match status" value="1"/>
</dbReference>
<comment type="similarity">
    <text evidence="1">Belongs to the LysR transcriptional regulatory family.</text>
</comment>
<dbReference type="Pfam" id="PF03466">
    <property type="entry name" value="LysR_substrate"/>
    <property type="match status" value="1"/>
</dbReference>
<dbReference type="Gene3D" id="1.10.10.10">
    <property type="entry name" value="Winged helix-like DNA-binding domain superfamily/Winged helix DNA-binding domain"/>
    <property type="match status" value="1"/>
</dbReference>
<keyword evidence="4" id="KW-0804">Transcription</keyword>
<dbReference type="EMBL" id="SACT01000002">
    <property type="protein sequence ID" value="RVT52617.1"/>
    <property type="molecule type" value="Genomic_DNA"/>
</dbReference>
<feature type="domain" description="HTH lysR-type" evidence="5">
    <location>
        <begin position="50"/>
        <end position="107"/>
    </location>
</feature>
<dbReference type="GO" id="GO:0003700">
    <property type="term" value="F:DNA-binding transcription factor activity"/>
    <property type="evidence" value="ECO:0007669"/>
    <property type="project" value="InterPro"/>
</dbReference>
<comment type="caution">
    <text evidence="6">The sequence shown here is derived from an EMBL/GenBank/DDBJ whole genome shotgun (WGS) entry which is preliminary data.</text>
</comment>
<dbReference type="SUPFAM" id="SSF46785">
    <property type="entry name" value="Winged helix' DNA-binding domain"/>
    <property type="match status" value="1"/>
</dbReference>
<organism evidence="6 7">
    <name type="scientific">Rubrivivax albus</name>
    <dbReference type="NCBI Taxonomy" id="2499835"/>
    <lineage>
        <taxon>Bacteria</taxon>
        <taxon>Pseudomonadati</taxon>
        <taxon>Pseudomonadota</taxon>
        <taxon>Betaproteobacteria</taxon>
        <taxon>Burkholderiales</taxon>
        <taxon>Sphaerotilaceae</taxon>
        <taxon>Rubrivivax</taxon>
    </lineage>
</organism>
<evidence type="ECO:0000259" key="5">
    <source>
        <dbReference type="PROSITE" id="PS50931"/>
    </source>
</evidence>
<sequence>MAGLLTLHRFPAAETNEKTAVDACVWRMYGRDMSTPAAPRRRPTRRVRPIGLAALRGFEAAARRLSFTDAATELHLTQSSISRQVATLEQEVGRPLFLRRTRALELTAAGRQLQQAVQQALAGIDLCVDELRGQSGAHRVTLTTYASFASLWLVPRLALFQREHPEIEIRLDASDRVVDLNAEDVDVAVRWVTLDRVPVGATSLIEDLAAPAMSPRLLEGVTLSGPADLARWPLLDLDHSVPGTRRLNWATWFDFAGAGTVAPQAGRLVFSFADQAVQAAIRGQGVALVRSPFLQDAVASGDLVMPFPQWRMPVGYRHVLAVNPASRRRAPVATFVAWLNAQFAQSPLLAD</sequence>
<evidence type="ECO:0000256" key="4">
    <source>
        <dbReference type="ARBA" id="ARBA00023163"/>
    </source>
</evidence>
<evidence type="ECO:0000256" key="1">
    <source>
        <dbReference type="ARBA" id="ARBA00009437"/>
    </source>
</evidence>
<keyword evidence="3" id="KW-0238">DNA-binding</keyword>
<dbReference type="Gene3D" id="3.40.190.10">
    <property type="entry name" value="Periplasmic binding protein-like II"/>
    <property type="match status" value="2"/>
</dbReference>
<name>A0A3S2UR92_9BURK</name>
<evidence type="ECO:0000313" key="6">
    <source>
        <dbReference type="EMBL" id="RVT52617.1"/>
    </source>
</evidence>
<accession>A0A3S2UR92</accession>
<dbReference type="InterPro" id="IPR058163">
    <property type="entry name" value="LysR-type_TF_proteobact-type"/>
</dbReference>
<dbReference type="InterPro" id="IPR000847">
    <property type="entry name" value="LysR_HTH_N"/>
</dbReference>
<proteinExistence type="inferred from homology"/>
<dbReference type="CDD" id="cd08432">
    <property type="entry name" value="PBP2_GcdR_TrpI_HvrB_AmpR_like"/>
    <property type="match status" value="1"/>
</dbReference>
<dbReference type="PANTHER" id="PTHR30537">
    <property type="entry name" value="HTH-TYPE TRANSCRIPTIONAL REGULATOR"/>
    <property type="match status" value="1"/>
</dbReference>
<dbReference type="PROSITE" id="PS50931">
    <property type="entry name" value="HTH_LYSR"/>
    <property type="match status" value="1"/>
</dbReference>
<dbReference type="FunFam" id="1.10.10.10:FF:000001">
    <property type="entry name" value="LysR family transcriptional regulator"/>
    <property type="match status" value="1"/>
</dbReference>
<dbReference type="GO" id="GO:0043565">
    <property type="term" value="F:sequence-specific DNA binding"/>
    <property type="evidence" value="ECO:0007669"/>
    <property type="project" value="TreeGrafter"/>
</dbReference>
<reference evidence="6 7" key="1">
    <citation type="submission" date="2019-01" db="EMBL/GenBank/DDBJ databases">
        <authorList>
            <person name="Chen W.-M."/>
        </authorList>
    </citation>
    <scope>NUCLEOTIDE SEQUENCE [LARGE SCALE GENOMIC DNA]</scope>
    <source>
        <strain evidence="6 7">ICH-3</strain>
    </source>
</reference>
<dbReference type="Proteomes" id="UP000288178">
    <property type="component" value="Unassembled WGS sequence"/>
</dbReference>
<dbReference type="PRINTS" id="PR00039">
    <property type="entry name" value="HTHLYSR"/>
</dbReference>